<dbReference type="CDD" id="cd09076">
    <property type="entry name" value="L1-EN"/>
    <property type="match status" value="1"/>
</dbReference>
<dbReference type="Gene3D" id="3.60.10.10">
    <property type="entry name" value="Endonuclease/exonuclease/phosphatase"/>
    <property type="match status" value="1"/>
</dbReference>
<evidence type="ECO:0000313" key="2">
    <source>
        <dbReference type="RefSeq" id="XP_013771510.1"/>
    </source>
</evidence>
<dbReference type="InterPro" id="IPR036691">
    <property type="entry name" value="Endo/exonu/phosph_ase_sf"/>
</dbReference>
<dbReference type="RefSeq" id="XP_013771510.1">
    <property type="nucleotide sequence ID" value="XM_013916056.1"/>
</dbReference>
<accession>A0A9Y6MC59</accession>
<proteinExistence type="predicted"/>
<dbReference type="SUPFAM" id="SSF56219">
    <property type="entry name" value="DNase I-like"/>
    <property type="match status" value="1"/>
</dbReference>
<dbReference type="AlphaFoldDB" id="A0A9Y6MC59"/>
<dbReference type="GeneID" id="106456551"/>
<dbReference type="PANTHER" id="PTHR23227">
    <property type="entry name" value="BUCENTAUR RELATED"/>
    <property type="match status" value="1"/>
</dbReference>
<name>A0A9Y6MC59_9CICH</name>
<sequence length="229" mass="26134">MGERVAAALVSWRPVSEQLIVARFISTHEKTTVIEVCAPTEDTDDMDKNAFYDELQMVLDEVHRHDIVILMCDFNAEIGPDRNGFEQMIGPHGSAANTNDNGLRLTSFCAANNLCVGNSYFHHKQIHKKTWKSPGGLTANEIDYICISRRWRSATADVVTRRGADVGSDHYLVMAKLQLRLKRTRQDACRVRPFDVAKLKDCDFRNRYNAEIRNRFAILNHRGSRVRVQ</sequence>
<dbReference type="Proteomes" id="UP000695023">
    <property type="component" value="Unplaced"/>
</dbReference>
<dbReference type="InterPro" id="IPR027124">
    <property type="entry name" value="Swc5/CFDP1/2"/>
</dbReference>
<gene>
    <name evidence="2" type="primary">LOC106456551</name>
</gene>
<keyword evidence="1" id="KW-1185">Reference proteome</keyword>
<reference evidence="2" key="1">
    <citation type="submission" date="2025-08" db="UniProtKB">
        <authorList>
            <consortium name="RefSeq"/>
        </authorList>
    </citation>
    <scope>IDENTIFICATION</scope>
</reference>
<organism evidence="1 2">
    <name type="scientific">Pundamilia nyererei</name>
    <dbReference type="NCBI Taxonomy" id="303518"/>
    <lineage>
        <taxon>Eukaryota</taxon>
        <taxon>Metazoa</taxon>
        <taxon>Chordata</taxon>
        <taxon>Craniata</taxon>
        <taxon>Vertebrata</taxon>
        <taxon>Euteleostomi</taxon>
        <taxon>Actinopterygii</taxon>
        <taxon>Neopterygii</taxon>
        <taxon>Teleostei</taxon>
        <taxon>Neoteleostei</taxon>
        <taxon>Acanthomorphata</taxon>
        <taxon>Ovalentaria</taxon>
        <taxon>Cichlomorphae</taxon>
        <taxon>Cichliformes</taxon>
        <taxon>Cichlidae</taxon>
        <taxon>African cichlids</taxon>
        <taxon>Pseudocrenilabrinae</taxon>
        <taxon>Haplochromini</taxon>
        <taxon>Pundamilia</taxon>
    </lineage>
</organism>
<evidence type="ECO:0000313" key="1">
    <source>
        <dbReference type="Proteomes" id="UP000695023"/>
    </source>
</evidence>
<dbReference type="PANTHER" id="PTHR23227:SF67">
    <property type="entry name" value="CRANIOFACIAL DEVELOPMENT PROTEIN 2-LIKE"/>
    <property type="match status" value="1"/>
</dbReference>
<protein>
    <submittedName>
        <fullName evidence="2">Craniofacial development protein 2-like</fullName>
    </submittedName>
</protein>